<evidence type="ECO:0000313" key="2">
    <source>
        <dbReference type="EMBL" id="GEU47041.1"/>
    </source>
</evidence>
<evidence type="ECO:0000256" key="1">
    <source>
        <dbReference type="SAM" id="MobiDB-lite"/>
    </source>
</evidence>
<gene>
    <name evidence="2" type="ORF">Tci_019019</name>
</gene>
<comment type="caution">
    <text evidence="2">The sequence shown here is derived from an EMBL/GenBank/DDBJ whole genome shotgun (WGS) entry which is preliminary data.</text>
</comment>
<organism evidence="2">
    <name type="scientific">Tanacetum cinerariifolium</name>
    <name type="common">Dalmatian daisy</name>
    <name type="synonym">Chrysanthemum cinerariifolium</name>
    <dbReference type="NCBI Taxonomy" id="118510"/>
    <lineage>
        <taxon>Eukaryota</taxon>
        <taxon>Viridiplantae</taxon>
        <taxon>Streptophyta</taxon>
        <taxon>Embryophyta</taxon>
        <taxon>Tracheophyta</taxon>
        <taxon>Spermatophyta</taxon>
        <taxon>Magnoliopsida</taxon>
        <taxon>eudicotyledons</taxon>
        <taxon>Gunneridae</taxon>
        <taxon>Pentapetalae</taxon>
        <taxon>asterids</taxon>
        <taxon>campanulids</taxon>
        <taxon>Asterales</taxon>
        <taxon>Asteraceae</taxon>
        <taxon>Asteroideae</taxon>
        <taxon>Anthemideae</taxon>
        <taxon>Anthemidinae</taxon>
        <taxon>Tanacetum</taxon>
    </lineage>
</organism>
<name>A0A6L2KC58_TANCI</name>
<accession>A0A6L2KC58</accession>
<reference evidence="2" key="1">
    <citation type="journal article" date="2019" name="Sci. Rep.">
        <title>Draft genome of Tanacetum cinerariifolium, the natural source of mosquito coil.</title>
        <authorList>
            <person name="Yamashiro T."/>
            <person name="Shiraishi A."/>
            <person name="Satake H."/>
            <person name="Nakayama K."/>
        </authorList>
    </citation>
    <scope>NUCLEOTIDE SEQUENCE</scope>
</reference>
<protein>
    <submittedName>
        <fullName evidence="2">Uncharacterized protein</fullName>
    </submittedName>
</protein>
<proteinExistence type="predicted"/>
<dbReference type="EMBL" id="BKCJ010002213">
    <property type="protein sequence ID" value="GEU47041.1"/>
    <property type="molecule type" value="Genomic_DNA"/>
</dbReference>
<feature type="compositionally biased region" description="Basic and acidic residues" evidence="1">
    <location>
        <begin position="10"/>
        <end position="23"/>
    </location>
</feature>
<feature type="region of interest" description="Disordered" evidence="1">
    <location>
        <begin position="1"/>
        <end position="23"/>
    </location>
</feature>
<sequence>MEDVSNQGRMIDELDRNEDVELMGEKEVEKKVEEAKDITNHPLKVLSMHDEPDEVKEIVEIVITAKLITEVTAASTPVSTASVTVPAAEPQVPATTPTVVPDKGKAIMVEEPKPIKKKQQVKMDEELDYFKGISYNDIHPIFEAMFNTNIEFLLKSKEKIEEEDNRAIESINETPSQKVAKRRKLNEEVKKGEIDVFANIKDDDSFPFIFVIQFFLPFLIYPEVSSLLLFIGSEDTIFDPGIST</sequence>
<dbReference type="AlphaFoldDB" id="A0A6L2KC58"/>